<keyword evidence="5 9" id="KW-0295">Fungicide</keyword>
<dbReference type="GO" id="GO:0005576">
    <property type="term" value="C:extracellular region"/>
    <property type="evidence" value="ECO:0007669"/>
    <property type="project" value="UniProtKB-SubCell"/>
</dbReference>
<dbReference type="Pfam" id="PF07333">
    <property type="entry name" value="SLR1-BP"/>
    <property type="match status" value="1"/>
</dbReference>
<dbReference type="Proteomes" id="UP001058974">
    <property type="component" value="Chromosome 1"/>
</dbReference>
<accession>A0A9D5BL35</accession>
<evidence type="ECO:0000256" key="4">
    <source>
        <dbReference type="ARBA" id="ARBA00022529"/>
    </source>
</evidence>
<dbReference type="EMBL" id="JAMSHJ010000001">
    <property type="protein sequence ID" value="KAI5445687.1"/>
    <property type="molecule type" value="Genomic_DNA"/>
</dbReference>
<evidence type="ECO:0000256" key="5">
    <source>
        <dbReference type="ARBA" id="ARBA00022577"/>
    </source>
</evidence>
<comment type="subcellular location">
    <subcellularLocation>
        <location evidence="1 9">Secreted</location>
    </subcellularLocation>
</comment>
<evidence type="ECO:0000256" key="3">
    <source>
        <dbReference type="ARBA" id="ARBA00022525"/>
    </source>
</evidence>
<dbReference type="PANTHER" id="PTHR36788:SF2">
    <property type="entry name" value="DEFENSIN-LIKE PROTEIN 183"/>
    <property type="match status" value="1"/>
</dbReference>
<evidence type="ECO:0000256" key="1">
    <source>
        <dbReference type="ARBA" id="ARBA00004613"/>
    </source>
</evidence>
<dbReference type="InterPro" id="IPR010851">
    <property type="entry name" value="DEFL"/>
</dbReference>
<evidence type="ECO:0000256" key="2">
    <source>
        <dbReference type="ARBA" id="ARBA00006722"/>
    </source>
</evidence>
<name>A0A9D5BL35_PEA</name>
<comment type="similarity">
    <text evidence="2 9">Belongs to the DEFL family.</text>
</comment>
<organism evidence="10 11">
    <name type="scientific">Pisum sativum</name>
    <name type="common">Garden pea</name>
    <name type="synonym">Lathyrus oleraceus</name>
    <dbReference type="NCBI Taxonomy" id="3888"/>
    <lineage>
        <taxon>Eukaryota</taxon>
        <taxon>Viridiplantae</taxon>
        <taxon>Streptophyta</taxon>
        <taxon>Embryophyta</taxon>
        <taxon>Tracheophyta</taxon>
        <taxon>Spermatophyta</taxon>
        <taxon>Magnoliopsida</taxon>
        <taxon>eudicotyledons</taxon>
        <taxon>Gunneridae</taxon>
        <taxon>Pentapetalae</taxon>
        <taxon>rosids</taxon>
        <taxon>fabids</taxon>
        <taxon>Fabales</taxon>
        <taxon>Fabaceae</taxon>
        <taxon>Papilionoideae</taxon>
        <taxon>50 kb inversion clade</taxon>
        <taxon>NPAAA clade</taxon>
        <taxon>Hologalegina</taxon>
        <taxon>IRL clade</taxon>
        <taxon>Fabeae</taxon>
        <taxon>Lathyrus</taxon>
    </lineage>
</organism>
<feature type="chain" id="PRO_5039744847" description="Defensin-like protein" evidence="9">
    <location>
        <begin position="30"/>
        <end position="129"/>
    </location>
</feature>
<keyword evidence="8" id="KW-1015">Disulfide bond</keyword>
<evidence type="ECO:0000256" key="7">
    <source>
        <dbReference type="ARBA" id="ARBA00022821"/>
    </source>
</evidence>
<gene>
    <name evidence="10" type="ORF">KIW84_013783</name>
</gene>
<dbReference type="Gramene" id="Psat01G0378300-T1">
    <property type="protein sequence ID" value="KAI5445687.1"/>
    <property type="gene ID" value="KIW84_013783"/>
</dbReference>
<sequence length="129" mass="14046">MAKNMISKCFNIFVILATIAAVQYSRVEAGKCSEIFQRCDDMDCPSHCKSTYGSRSLGHTCDLFYLCTCHFNKDPSSPNLCHIGDGTCFAGECDAACCNAKCASSLNQGTGICIPNQHTKDRCVCTYKS</sequence>
<keyword evidence="6 9" id="KW-0732">Signal</keyword>
<keyword evidence="3 9" id="KW-0964">Secreted</keyword>
<proteinExistence type="inferred from homology"/>
<dbReference type="AlphaFoldDB" id="A0A9D5BL35"/>
<evidence type="ECO:0000256" key="9">
    <source>
        <dbReference type="RuleBase" id="RU367109"/>
    </source>
</evidence>
<dbReference type="OrthoDB" id="993238at2759"/>
<comment type="caution">
    <text evidence="10">The sequence shown here is derived from an EMBL/GenBank/DDBJ whole genome shotgun (WGS) entry which is preliminary data.</text>
</comment>
<dbReference type="InterPro" id="IPR039641">
    <property type="entry name" value="LCR"/>
</dbReference>
<dbReference type="GO" id="GO:0050832">
    <property type="term" value="P:defense response to fungus"/>
    <property type="evidence" value="ECO:0007669"/>
    <property type="project" value="UniProtKB-UniRule"/>
</dbReference>
<evidence type="ECO:0000313" key="11">
    <source>
        <dbReference type="Proteomes" id="UP001058974"/>
    </source>
</evidence>
<keyword evidence="7 9" id="KW-0611">Plant defense</keyword>
<feature type="signal peptide" evidence="9">
    <location>
        <begin position="1"/>
        <end position="29"/>
    </location>
</feature>
<protein>
    <recommendedName>
        <fullName evidence="9">Defensin-like protein</fullName>
    </recommendedName>
</protein>
<evidence type="ECO:0000313" key="10">
    <source>
        <dbReference type="EMBL" id="KAI5445687.1"/>
    </source>
</evidence>
<evidence type="ECO:0000256" key="8">
    <source>
        <dbReference type="ARBA" id="ARBA00023157"/>
    </source>
</evidence>
<evidence type="ECO:0000256" key="6">
    <source>
        <dbReference type="ARBA" id="ARBA00022729"/>
    </source>
</evidence>
<keyword evidence="11" id="KW-1185">Reference proteome</keyword>
<dbReference type="GO" id="GO:0031640">
    <property type="term" value="P:killing of cells of another organism"/>
    <property type="evidence" value="ECO:0007669"/>
    <property type="project" value="UniProtKB-UniRule"/>
</dbReference>
<reference evidence="10 11" key="1">
    <citation type="journal article" date="2022" name="Nat. Genet.">
        <title>Improved pea reference genome and pan-genome highlight genomic features and evolutionary characteristics.</title>
        <authorList>
            <person name="Yang T."/>
            <person name="Liu R."/>
            <person name="Luo Y."/>
            <person name="Hu S."/>
            <person name="Wang D."/>
            <person name="Wang C."/>
            <person name="Pandey M.K."/>
            <person name="Ge S."/>
            <person name="Xu Q."/>
            <person name="Li N."/>
            <person name="Li G."/>
            <person name="Huang Y."/>
            <person name="Saxena R.K."/>
            <person name="Ji Y."/>
            <person name="Li M."/>
            <person name="Yan X."/>
            <person name="He Y."/>
            <person name="Liu Y."/>
            <person name="Wang X."/>
            <person name="Xiang C."/>
            <person name="Varshney R.K."/>
            <person name="Ding H."/>
            <person name="Gao S."/>
            <person name="Zong X."/>
        </authorList>
    </citation>
    <scope>NUCLEOTIDE SEQUENCE [LARGE SCALE GENOMIC DNA]</scope>
    <source>
        <strain evidence="10 11">cv. Zhongwan 6</strain>
    </source>
</reference>
<dbReference type="PANTHER" id="PTHR36788">
    <property type="entry name" value="DEFENSIN-LIKE PROTEIN 183"/>
    <property type="match status" value="1"/>
</dbReference>
<keyword evidence="4 9" id="KW-0929">Antimicrobial</keyword>